<comment type="subcellular location">
    <subcellularLocation>
        <location evidence="1">Membrane</location>
        <topology evidence="1">Multi-pass membrane protein</topology>
    </subcellularLocation>
</comment>
<feature type="domain" description="Major facilitator superfamily (MFS) profile" evidence="6">
    <location>
        <begin position="1"/>
        <end position="399"/>
    </location>
</feature>
<dbReference type="PROSITE" id="PS50850">
    <property type="entry name" value="MFS"/>
    <property type="match status" value="1"/>
</dbReference>
<dbReference type="SUPFAM" id="SSF103473">
    <property type="entry name" value="MFS general substrate transporter"/>
    <property type="match status" value="1"/>
</dbReference>
<keyword evidence="8" id="KW-1185">Reference proteome</keyword>
<dbReference type="InterPro" id="IPR020846">
    <property type="entry name" value="MFS_dom"/>
</dbReference>
<dbReference type="PANTHER" id="PTHR10924:SF6">
    <property type="entry name" value="SOLUTE CARRIER FAMILY 49 MEMBER A3"/>
    <property type="match status" value="1"/>
</dbReference>
<dbReference type="GO" id="GO:0016491">
    <property type="term" value="F:oxidoreductase activity"/>
    <property type="evidence" value="ECO:0007669"/>
    <property type="project" value="UniProtKB-KW"/>
</dbReference>
<dbReference type="Proteomes" id="UP000008983">
    <property type="component" value="Unassembled WGS sequence"/>
</dbReference>
<dbReference type="OrthoDB" id="312103at2759"/>
<keyword evidence="4 5" id="KW-0472">Membrane</keyword>
<dbReference type="EC" id="1.6.5.3" evidence="7"/>
<accession>G0QJN5</accession>
<evidence type="ECO:0000313" key="8">
    <source>
        <dbReference type="Proteomes" id="UP000008983"/>
    </source>
</evidence>
<sequence length="416" mass="46284">MPSLGNAILWITLSPISEQIGFLYNQNQLIVNMSSLVFMLLYIFVNFPSNYVLGLNCKNGVLLGAAFTIIGSWIRVLVNKSFWYVILGQILGAIGQPFILNAPAKIATEWFIPKQRPAAIAALALINMVGIGIGFLIPSIFVENTKDMQIGKNQVYNLMFWEAIIISAGCAPIFILFKNKPKTPPSHSANTEKMSFKQSIPVVFANKDYIILLIAFGCVLGNFSAISTLMNYYLIPYNLNNQQISFCGATFIVSGLIGSTIFSIIIEKTGKYKKILIFSSFFAMLSQGLQIGMILTYNIWYILLGIFFFGFFAIPLIPLSMDFACELTFPVCEAFSSGLIYACGQFVGLVLILISDLVFDLKNKTQVIYSNCIGMGFMVLSVLFYCIIGENLLRKTEENKNQLKYINNSNSELLIS</sequence>
<gene>
    <name evidence="7" type="ORF">IMG5_006900</name>
</gene>
<feature type="transmembrane region" description="Helical" evidence="5">
    <location>
        <begin position="275"/>
        <end position="293"/>
    </location>
</feature>
<dbReference type="InterPro" id="IPR036259">
    <property type="entry name" value="MFS_trans_sf"/>
</dbReference>
<evidence type="ECO:0000256" key="1">
    <source>
        <dbReference type="ARBA" id="ARBA00004141"/>
    </source>
</evidence>
<keyword evidence="7" id="KW-0560">Oxidoreductase</keyword>
<feature type="transmembrane region" description="Helical" evidence="5">
    <location>
        <begin position="82"/>
        <end position="100"/>
    </location>
</feature>
<organism evidence="7 8">
    <name type="scientific">Ichthyophthirius multifiliis</name>
    <name type="common">White spot disease agent</name>
    <name type="synonym">Ich</name>
    <dbReference type="NCBI Taxonomy" id="5932"/>
    <lineage>
        <taxon>Eukaryota</taxon>
        <taxon>Sar</taxon>
        <taxon>Alveolata</taxon>
        <taxon>Ciliophora</taxon>
        <taxon>Intramacronucleata</taxon>
        <taxon>Oligohymenophorea</taxon>
        <taxon>Hymenostomatida</taxon>
        <taxon>Ophryoglenina</taxon>
        <taxon>Ichthyophthirius</taxon>
    </lineage>
</organism>
<dbReference type="GeneID" id="14910766"/>
<feature type="transmembrane region" description="Helical" evidence="5">
    <location>
        <begin position="242"/>
        <end position="266"/>
    </location>
</feature>
<evidence type="ECO:0000313" key="7">
    <source>
        <dbReference type="EMBL" id="EGR34572.1"/>
    </source>
</evidence>
<reference evidence="7 8" key="1">
    <citation type="submission" date="2011-07" db="EMBL/GenBank/DDBJ databases">
        <authorList>
            <person name="Coyne R."/>
            <person name="Brami D."/>
            <person name="Johnson J."/>
            <person name="Hostetler J."/>
            <person name="Hannick L."/>
            <person name="Clark T."/>
            <person name="Cassidy-Hanley D."/>
            <person name="Inman J."/>
        </authorList>
    </citation>
    <scope>NUCLEOTIDE SEQUENCE [LARGE SCALE GENOMIC DNA]</scope>
    <source>
        <strain evidence="7 8">G5</strain>
    </source>
</reference>
<dbReference type="PANTHER" id="PTHR10924">
    <property type="entry name" value="MAJOR FACILITATOR SUPERFAMILY PROTEIN-RELATED"/>
    <property type="match status" value="1"/>
</dbReference>
<name>G0QJN5_ICHMU</name>
<feature type="transmembrane region" description="Helical" evidence="5">
    <location>
        <begin position="209"/>
        <end position="230"/>
    </location>
</feature>
<dbReference type="GO" id="GO:0016020">
    <property type="term" value="C:membrane"/>
    <property type="evidence" value="ECO:0007669"/>
    <property type="project" value="UniProtKB-SubCell"/>
</dbReference>
<evidence type="ECO:0000256" key="3">
    <source>
        <dbReference type="ARBA" id="ARBA00022989"/>
    </source>
</evidence>
<keyword evidence="3 5" id="KW-1133">Transmembrane helix</keyword>
<protein>
    <submittedName>
        <fullName evidence="7">Major facilitator superfamily protein, putative</fullName>
        <ecNumber evidence="7">1.6.5.3</ecNumber>
    </submittedName>
</protein>
<feature type="transmembrane region" description="Helical" evidence="5">
    <location>
        <begin position="154"/>
        <end position="177"/>
    </location>
</feature>
<dbReference type="Pfam" id="PF07690">
    <property type="entry name" value="MFS_1"/>
    <property type="match status" value="1"/>
</dbReference>
<feature type="transmembrane region" description="Helical" evidence="5">
    <location>
        <begin position="59"/>
        <end position="76"/>
    </location>
</feature>
<dbReference type="GO" id="GO:0022857">
    <property type="term" value="F:transmembrane transporter activity"/>
    <property type="evidence" value="ECO:0007669"/>
    <property type="project" value="InterPro"/>
</dbReference>
<dbReference type="InterPro" id="IPR011701">
    <property type="entry name" value="MFS"/>
</dbReference>
<dbReference type="EMBL" id="GL983075">
    <property type="protein sequence ID" value="EGR34572.1"/>
    <property type="molecule type" value="Genomic_DNA"/>
</dbReference>
<evidence type="ECO:0000259" key="6">
    <source>
        <dbReference type="PROSITE" id="PS50850"/>
    </source>
</evidence>
<evidence type="ECO:0000256" key="5">
    <source>
        <dbReference type="SAM" id="Phobius"/>
    </source>
</evidence>
<dbReference type="Gene3D" id="1.20.1250.20">
    <property type="entry name" value="MFS general substrate transporter like domains"/>
    <property type="match status" value="1"/>
</dbReference>
<feature type="transmembrane region" description="Helical" evidence="5">
    <location>
        <begin position="120"/>
        <end position="142"/>
    </location>
</feature>
<dbReference type="OMA" id="STICWTG"/>
<dbReference type="InterPro" id="IPR049680">
    <property type="entry name" value="FLVCR1-2_SLC49-like"/>
</dbReference>
<feature type="transmembrane region" description="Helical" evidence="5">
    <location>
        <begin position="367"/>
        <end position="388"/>
    </location>
</feature>
<evidence type="ECO:0000256" key="4">
    <source>
        <dbReference type="ARBA" id="ARBA00023136"/>
    </source>
</evidence>
<feature type="transmembrane region" description="Helical" evidence="5">
    <location>
        <begin position="299"/>
        <end position="319"/>
    </location>
</feature>
<feature type="transmembrane region" description="Helical" evidence="5">
    <location>
        <begin position="331"/>
        <end position="355"/>
    </location>
</feature>
<dbReference type="eggNOG" id="KOG2563">
    <property type="taxonomic scope" value="Eukaryota"/>
</dbReference>
<evidence type="ECO:0000256" key="2">
    <source>
        <dbReference type="ARBA" id="ARBA00022692"/>
    </source>
</evidence>
<feature type="transmembrane region" description="Helical" evidence="5">
    <location>
        <begin position="29"/>
        <end position="47"/>
    </location>
</feature>
<dbReference type="InParanoid" id="G0QJN5"/>
<dbReference type="RefSeq" id="XP_004039876.1">
    <property type="nucleotide sequence ID" value="XM_004039828.1"/>
</dbReference>
<dbReference type="AlphaFoldDB" id="G0QJN5"/>
<keyword evidence="2 5" id="KW-0812">Transmembrane</keyword>
<proteinExistence type="predicted"/>